<evidence type="ECO:0000313" key="2">
    <source>
        <dbReference type="EMBL" id="MBB3111857.1"/>
    </source>
</evidence>
<keyword evidence="3" id="KW-1185">Reference proteome</keyword>
<dbReference type="EMBL" id="JACHXK010000009">
    <property type="protein sequence ID" value="MBB3111857.1"/>
    <property type="molecule type" value="Genomic_DNA"/>
</dbReference>
<dbReference type="AlphaFoldDB" id="A0A7W5B072"/>
<feature type="transmembrane region" description="Helical" evidence="1">
    <location>
        <begin position="6"/>
        <end position="26"/>
    </location>
</feature>
<evidence type="ECO:0000256" key="1">
    <source>
        <dbReference type="SAM" id="Phobius"/>
    </source>
</evidence>
<keyword evidence="1" id="KW-0472">Membrane</keyword>
<proteinExistence type="predicted"/>
<dbReference type="Proteomes" id="UP000570361">
    <property type="component" value="Unassembled WGS sequence"/>
</dbReference>
<name>A0A7W5B072_9BACL</name>
<dbReference type="RefSeq" id="WP_183601713.1">
    <property type="nucleotide sequence ID" value="NZ_JACHXK010000009.1"/>
</dbReference>
<evidence type="ECO:0000313" key="3">
    <source>
        <dbReference type="Proteomes" id="UP000570361"/>
    </source>
</evidence>
<sequence length="65" mass="7431">MIANSLLLLFGVMIVVLLLLLIVAIIRHAIDSSRTSQKIDLLTDEVRMLRKELGRQKQHHIDTQV</sequence>
<keyword evidence="1" id="KW-1133">Transmembrane helix</keyword>
<accession>A0A7W5B072</accession>
<comment type="caution">
    <text evidence="2">The sequence shown here is derived from an EMBL/GenBank/DDBJ whole genome shotgun (WGS) entry which is preliminary data.</text>
</comment>
<organism evidence="2 3">
    <name type="scientific">Paenibacillus phyllosphaerae</name>
    <dbReference type="NCBI Taxonomy" id="274593"/>
    <lineage>
        <taxon>Bacteria</taxon>
        <taxon>Bacillati</taxon>
        <taxon>Bacillota</taxon>
        <taxon>Bacilli</taxon>
        <taxon>Bacillales</taxon>
        <taxon>Paenibacillaceae</taxon>
        <taxon>Paenibacillus</taxon>
    </lineage>
</organism>
<protein>
    <submittedName>
        <fullName evidence="2">Uncharacterized protein</fullName>
    </submittedName>
</protein>
<gene>
    <name evidence="2" type="ORF">FHS18_003925</name>
</gene>
<keyword evidence="1" id="KW-0812">Transmembrane</keyword>
<reference evidence="2 3" key="1">
    <citation type="submission" date="2020-08" db="EMBL/GenBank/DDBJ databases">
        <title>Genomic Encyclopedia of Type Strains, Phase III (KMG-III): the genomes of soil and plant-associated and newly described type strains.</title>
        <authorList>
            <person name="Whitman W."/>
        </authorList>
    </citation>
    <scope>NUCLEOTIDE SEQUENCE [LARGE SCALE GENOMIC DNA]</scope>
    <source>
        <strain evidence="2 3">CECT 5862</strain>
    </source>
</reference>